<comment type="caution">
    <text evidence="2">The sequence shown here is derived from an EMBL/GenBank/DDBJ whole genome shotgun (WGS) entry which is preliminary data.</text>
</comment>
<gene>
    <name evidence="2" type="ORF">LWI29_032253</name>
</gene>
<keyword evidence="1" id="KW-0472">Membrane</keyword>
<organism evidence="2 3">
    <name type="scientific">Acer saccharum</name>
    <name type="common">Sugar maple</name>
    <dbReference type="NCBI Taxonomy" id="4024"/>
    <lineage>
        <taxon>Eukaryota</taxon>
        <taxon>Viridiplantae</taxon>
        <taxon>Streptophyta</taxon>
        <taxon>Embryophyta</taxon>
        <taxon>Tracheophyta</taxon>
        <taxon>Spermatophyta</taxon>
        <taxon>Magnoliopsida</taxon>
        <taxon>eudicotyledons</taxon>
        <taxon>Gunneridae</taxon>
        <taxon>Pentapetalae</taxon>
        <taxon>rosids</taxon>
        <taxon>malvids</taxon>
        <taxon>Sapindales</taxon>
        <taxon>Sapindaceae</taxon>
        <taxon>Hippocastanoideae</taxon>
        <taxon>Acereae</taxon>
        <taxon>Acer</taxon>
    </lineage>
</organism>
<sequence>MLESKGFKVNLRLIGGIFEDFQSLKEFDTIDKLFEGLKVRHNSLDAEAKRFRVLNNLKLIGGIFKDFQSLKELDTIDKLFEGLKVLHNSLVSIYYCSVAFLTISAGSRLLVIRYFIGDLKLSENSKLWRMSEAMFFLTMSEAIVSGLKKFDSNKVSLKQLT</sequence>
<keyword evidence="1" id="KW-1133">Transmembrane helix</keyword>
<evidence type="ECO:0000313" key="2">
    <source>
        <dbReference type="EMBL" id="KAK0579837.1"/>
    </source>
</evidence>
<accession>A0AA39VH21</accession>
<keyword evidence="1" id="KW-0812">Transmembrane</keyword>
<reference evidence="2" key="2">
    <citation type="submission" date="2023-06" db="EMBL/GenBank/DDBJ databases">
        <authorList>
            <person name="Swenson N.G."/>
            <person name="Wegrzyn J.L."/>
            <person name="Mcevoy S.L."/>
        </authorList>
    </citation>
    <scope>NUCLEOTIDE SEQUENCE</scope>
    <source>
        <strain evidence="2">NS2018</strain>
        <tissue evidence="2">Leaf</tissue>
    </source>
</reference>
<evidence type="ECO:0000256" key="1">
    <source>
        <dbReference type="SAM" id="Phobius"/>
    </source>
</evidence>
<feature type="transmembrane region" description="Helical" evidence="1">
    <location>
        <begin position="93"/>
        <end position="116"/>
    </location>
</feature>
<dbReference type="Proteomes" id="UP001168877">
    <property type="component" value="Unassembled WGS sequence"/>
</dbReference>
<reference evidence="2" key="1">
    <citation type="journal article" date="2022" name="Plant J.">
        <title>Strategies of tolerance reflected in two North American maple genomes.</title>
        <authorList>
            <person name="McEvoy S.L."/>
            <person name="Sezen U.U."/>
            <person name="Trouern-Trend A."/>
            <person name="McMahon S.M."/>
            <person name="Schaberg P.G."/>
            <person name="Yang J."/>
            <person name="Wegrzyn J.L."/>
            <person name="Swenson N.G."/>
        </authorList>
    </citation>
    <scope>NUCLEOTIDE SEQUENCE</scope>
    <source>
        <strain evidence="2">NS2018</strain>
    </source>
</reference>
<name>A0AA39VH21_ACESA</name>
<proteinExistence type="predicted"/>
<dbReference type="AlphaFoldDB" id="A0AA39VH21"/>
<keyword evidence="3" id="KW-1185">Reference proteome</keyword>
<dbReference type="EMBL" id="JAUESC010000385">
    <property type="protein sequence ID" value="KAK0579837.1"/>
    <property type="molecule type" value="Genomic_DNA"/>
</dbReference>
<protein>
    <submittedName>
        <fullName evidence="2">Uncharacterized protein</fullName>
    </submittedName>
</protein>
<evidence type="ECO:0000313" key="3">
    <source>
        <dbReference type="Proteomes" id="UP001168877"/>
    </source>
</evidence>